<gene>
    <name evidence="4" type="primary">LOC113797023</name>
</gene>
<keyword evidence="1" id="KW-0808">Transferase</keyword>
<dbReference type="GO" id="GO:0008270">
    <property type="term" value="F:zinc ion binding"/>
    <property type="evidence" value="ECO:0007669"/>
    <property type="project" value="UniProtKB-KW"/>
</dbReference>
<dbReference type="Proteomes" id="UP000515146">
    <property type="component" value="Unplaced"/>
</dbReference>
<reference evidence="4" key="1">
    <citation type="submission" date="2025-08" db="UniProtKB">
        <authorList>
            <consortium name="RefSeq"/>
        </authorList>
    </citation>
    <scope>IDENTIFICATION</scope>
    <source>
        <strain evidence="4">Airmid</strain>
    </source>
</reference>
<dbReference type="GO" id="GO:0072344">
    <property type="term" value="P:rescue of stalled ribosome"/>
    <property type="evidence" value="ECO:0007669"/>
    <property type="project" value="UniProtKB-UniRule"/>
</dbReference>
<keyword evidence="1" id="KW-0862">Zinc</keyword>
<dbReference type="OrthoDB" id="6108at2759"/>
<accession>A0A6P6YCR3</accession>
<dbReference type="InParanoid" id="A0A6P6YCR3"/>
<organism evidence="3 4">
    <name type="scientific">Dermatophagoides pteronyssinus</name>
    <name type="common">European house dust mite</name>
    <dbReference type="NCBI Taxonomy" id="6956"/>
    <lineage>
        <taxon>Eukaryota</taxon>
        <taxon>Metazoa</taxon>
        <taxon>Ecdysozoa</taxon>
        <taxon>Arthropoda</taxon>
        <taxon>Chelicerata</taxon>
        <taxon>Arachnida</taxon>
        <taxon>Acari</taxon>
        <taxon>Acariformes</taxon>
        <taxon>Sarcoptiformes</taxon>
        <taxon>Astigmata</taxon>
        <taxon>Psoroptidia</taxon>
        <taxon>Analgoidea</taxon>
        <taxon>Pyroglyphidae</taxon>
        <taxon>Dermatophagoidinae</taxon>
        <taxon>Dermatophagoides</taxon>
    </lineage>
</organism>
<keyword evidence="1" id="KW-0479">Metal-binding</keyword>
<evidence type="ECO:0000259" key="2">
    <source>
        <dbReference type="Pfam" id="PF22958"/>
    </source>
</evidence>
<feature type="non-terminal residue" evidence="4">
    <location>
        <position position="611"/>
    </location>
</feature>
<dbReference type="RefSeq" id="XP_027203127.1">
    <property type="nucleotide sequence ID" value="XM_027347326.1"/>
</dbReference>
<name>A0A6P6YCR3_DERPT</name>
<dbReference type="UniPathway" id="UPA00143"/>
<dbReference type="GO" id="GO:0043023">
    <property type="term" value="F:ribosomal large subunit binding"/>
    <property type="evidence" value="ECO:0007669"/>
    <property type="project" value="TreeGrafter"/>
</dbReference>
<comment type="similarity">
    <text evidence="1">Belongs to the LTN1 family.</text>
</comment>
<dbReference type="Pfam" id="PF22958">
    <property type="entry name" value="Ltn1_1st"/>
    <property type="match status" value="1"/>
</dbReference>
<keyword evidence="1" id="KW-0863">Zinc-finger</keyword>
<dbReference type="PANTHER" id="PTHR12389">
    <property type="entry name" value="ZINC FINGER PROTEIN 294"/>
    <property type="match status" value="1"/>
</dbReference>
<proteinExistence type="inferred from homology"/>
<protein>
    <recommendedName>
        <fullName evidence="1">E3 ubiquitin-protein ligase listerin</fullName>
        <ecNumber evidence="1">2.3.2.27</ecNumber>
    </recommendedName>
    <alternativeName>
        <fullName evidence="1">RING-type E3 ubiquitin transferase listerin</fullName>
    </alternativeName>
</protein>
<dbReference type="KEGG" id="dpte:113797023"/>
<keyword evidence="3" id="KW-1185">Reference proteome</keyword>
<sequence length="611" mass="71417">MSNRTKGNVKPSNSERASRLLTTNKFLSFSEASKNLSSVYKATDGGGGGGGTSGLKQNDSSTSAFDCEISSDFQQIFKHMAKKDVNTKIKAMEEFVELCHRKNPNELLNIARFWFRLYRKLANSLEWNIRNASHETQYEFISSLDKNLLMEYFEPSINNESSTDYRNGEISFQTLITMPAVMWNSCFDAYNQPFQSARNVFRYLFSRDKTINFLLDNCDSILNYCLYFLFNKIPIELFYNTSLPADSIRMFDDHQIGICLLGISTMINELLCFYKKNIDENNNVYKCLEKIFIRFNEEFVRCKGLMDDDNTDDNDQTSTTTTVKTLENRFEELEMSRKEKKRLNRNYFSTIMNGMVDSTIEIRGISWLLASHLLSNQNDLFNQLWSIVDRPNWLEKILKPFIVNGMKSSGSIIDFGIDRIGLKSYLALYPELSFEMDKYFSGLRLICPQYYQQQRFMIDFNDKINLIMVFIRSFNQNQAATTTTDQSYSIFDLFLRNLLISIDNIGLLTDMLFLIELFFNIINFALQESLLEESSCIEHLHCLLKRTMNNEKRDLYLRSQIYLNHLLLINRLMKQKFNEQLVTRLANVYEDLLTNYPDDDNLAILRFMTES</sequence>
<dbReference type="GO" id="GO:0016567">
    <property type="term" value="P:protein ubiquitination"/>
    <property type="evidence" value="ECO:0007669"/>
    <property type="project" value="UniProtKB-UniPathway"/>
</dbReference>
<dbReference type="GO" id="GO:1990112">
    <property type="term" value="C:RQC complex"/>
    <property type="evidence" value="ECO:0007669"/>
    <property type="project" value="UniProtKB-UniRule"/>
</dbReference>
<dbReference type="PANTHER" id="PTHR12389:SF0">
    <property type="entry name" value="E3 UBIQUITIN-PROTEIN LIGASE LISTERIN"/>
    <property type="match status" value="1"/>
</dbReference>
<dbReference type="GO" id="GO:0061630">
    <property type="term" value="F:ubiquitin protein ligase activity"/>
    <property type="evidence" value="ECO:0007669"/>
    <property type="project" value="UniProtKB-UniRule"/>
</dbReference>
<comment type="pathway">
    <text evidence="1">Protein modification; protein ubiquitination.</text>
</comment>
<dbReference type="EC" id="2.3.2.27" evidence="1"/>
<dbReference type="GO" id="GO:1990116">
    <property type="term" value="P:ribosome-associated ubiquitin-dependent protein catabolic process"/>
    <property type="evidence" value="ECO:0007669"/>
    <property type="project" value="UniProtKB-UniRule"/>
</dbReference>
<keyword evidence="1" id="KW-0833">Ubl conjugation pathway</keyword>
<comment type="subunit">
    <text evidence="1">Component of the ribosome quality control complex (RQC).</text>
</comment>
<feature type="domain" description="E3 ubiquitin-protein ligase listerin N-terminal" evidence="2">
    <location>
        <begin position="70"/>
        <end position="148"/>
    </location>
</feature>
<evidence type="ECO:0000313" key="3">
    <source>
        <dbReference type="Proteomes" id="UP000515146"/>
    </source>
</evidence>
<dbReference type="AlphaFoldDB" id="A0A6P6YCR3"/>
<dbReference type="GO" id="GO:0005829">
    <property type="term" value="C:cytosol"/>
    <property type="evidence" value="ECO:0007669"/>
    <property type="project" value="UniProtKB-UniRule"/>
</dbReference>
<dbReference type="InterPro" id="IPR039795">
    <property type="entry name" value="LTN1/Rkr1"/>
</dbReference>
<evidence type="ECO:0000256" key="1">
    <source>
        <dbReference type="RuleBase" id="RU367090"/>
    </source>
</evidence>
<dbReference type="InterPro" id="IPR054476">
    <property type="entry name" value="Ltn1_N"/>
</dbReference>
<comment type="catalytic activity">
    <reaction evidence="1">
        <text>S-ubiquitinyl-[E2 ubiquitin-conjugating enzyme]-L-cysteine + [acceptor protein]-L-lysine = [E2 ubiquitin-conjugating enzyme]-L-cysteine + N(6)-ubiquitinyl-[acceptor protein]-L-lysine.</text>
        <dbReference type="EC" id="2.3.2.27"/>
    </reaction>
</comment>
<evidence type="ECO:0000313" key="4">
    <source>
        <dbReference type="RefSeq" id="XP_027203127.1"/>
    </source>
</evidence>
<comment type="function">
    <text evidence="1">E3 ubiquitin-protein ligase. Component of the ribosome quality control complex (RQC), a ribosome-associated complex that mediates ubiquitination and extraction of incompletely synthesized nascent chains for proteasomal degradation.</text>
</comment>